<dbReference type="EMBL" id="MLAW01000002">
    <property type="protein sequence ID" value="OJJ27189.1"/>
    <property type="molecule type" value="Genomic_DNA"/>
</dbReference>
<evidence type="ECO:0000313" key="2">
    <source>
        <dbReference type="EMBL" id="OJJ27189.1"/>
    </source>
</evidence>
<evidence type="ECO:0000256" key="1">
    <source>
        <dbReference type="SAM" id="Phobius"/>
    </source>
</evidence>
<keyword evidence="3" id="KW-1185">Reference proteome</keyword>
<keyword evidence="1" id="KW-1133">Transmembrane helix</keyword>
<dbReference type="AlphaFoldDB" id="A0A1L9QX22"/>
<reference evidence="2" key="1">
    <citation type="submission" date="2016-10" db="EMBL/GenBank/DDBJ databases">
        <title>CRISPR-Cas defence system in Roseofilum reptotaenium: evidence of a bacteriophage-cyanobacterium arms race in the coral black band disease.</title>
        <authorList>
            <person name="Buerger P."/>
            <person name="Wood-Charlson E.M."/>
            <person name="Weynberg K.D."/>
            <person name="Willis B."/>
            <person name="Van Oppen M.J."/>
        </authorList>
    </citation>
    <scope>NUCLEOTIDE SEQUENCE [LARGE SCALE GENOMIC DNA]</scope>
    <source>
        <strain evidence="2">AO1-A</strain>
    </source>
</reference>
<sequence>MVMGKIFIWTIWLIYVVYLLFSDLPPGPSLLHINSELLQEVWDLSLNFWFITPLVLPEQAPVLHPALEGLFNIVVAWALLLWGFLVDGRGQRWPMFPFLVGIAFLTNVFYLPWLGIRHSNPELGDRPLSRLEQVTESRGWGIFLSVIVLISISWAMFARPEFGDIGQRSQELIQIVGSDRLAYSFAIDLLFFSLFQSWLVNDDMARRQWHNSTLLWVTRLIPFFGLVVYFLLRPPLAIEEKLISLEEEQA</sequence>
<accession>A0A1L9QX22</accession>
<keyword evidence="1" id="KW-0472">Membrane</keyword>
<dbReference type="PANTHER" id="PTHR36367">
    <property type="entry name" value="TRANSMEMBRANE PROTEIN"/>
    <property type="match status" value="1"/>
</dbReference>
<feature type="transmembrane region" description="Helical" evidence="1">
    <location>
        <begin position="181"/>
        <end position="201"/>
    </location>
</feature>
<feature type="transmembrane region" description="Helical" evidence="1">
    <location>
        <begin position="213"/>
        <end position="232"/>
    </location>
</feature>
<feature type="transmembrane region" description="Helical" evidence="1">
    <location>
        <begin position="140"/>
        <end position="160"/>
    </location>
</feature>
<evidence type="ECO:0000313" key="3">
    <source>
        <dbReference type="Proteomes" id="UP000183940"/>
    </source>
</evidence>
<comment type="caution">
    <text evidence="2">The sequence shown here is derived from an EMBL/GenBank/DDBJ whole genome shotgun (WGS) entry which is preliminary data.</text>
</comment>
<keyword evidence="1" id="KW-0812">Transmembrane</keyword>
<dbReference type="STRING" id="1925591.BI308_01490"/>
<protein>
    <recommendedName>
        <fullName evidence="4">DUF2834 domain-containing protein</fullName>
    </recommendedName>
</protein>
<proteinExistence type="predicted"/>
<organism evidence="2 3">
    <name type="scientific">Roseofilum reptotaenium AO1-A</name>
    <dbReference type="NCBI Taxonomy" id="1925591"/>
    <lineage>
        <taxon>Bacteria</taxon>
        <taxon>Bacillati</taxon>
        <taxon>Cyanobacteriota</taxon>
        <taxon>Cyanophyceae</taxon>
        <taxon>Desertifilales</taxon>
        <taxon>Desertifilaceae</taxon>
        <taxon>Roseofilum</taxon>
    </lineage>
</organism>
<dbReference type="Proteomes" id="UP000183940">
    <property type="component" value="Unassembled WGS sequence"/>
</dbReference>
<feature type="transmembrane region" description="Helical" evidence="1">
    <location>
        <begin position="62"/>
        <end position="84"/>
    </location>
</feature>
<name>A0A1L9QX22_9CYAN</name>
<dbReference type="PANTHER" id="PTHR36367:SF2">
    <property type="entry name" value="TRANSMEMBRANE PROTEIN"/>
    <property type="match status" value="1"/>
</dbReference>
<feature type="transmembrane region" description="Helical" evidence="1">
    <location>
        <begin position="6"/>
        <end position="25"/>
    </location>
</feature>
<feature type="transmembrane region" description="Helical" evidence="1">
    <location>
        <begin position="96"/>
        <end position="116"/>
    </location>
</feature>
<evidence type="ECO:0008006" key="4">
    <source>
        <dbReference type="Google" id="ProtNLM"/>
    </source>
</evidence>
<gene>
    <name evidence="2" type="ORF">BI308_01490</name>
</gene>